<evidence type="ECO:0000256" key="4">
    <source>
        <dbReference type="ARBA" id="ARBA00022833"/>
    </source>
</evidence>
<keyword evidence="4 6" id="KW-0862">Zinc</keyword>
<dbReference type="InterPro" id="IPR001915">
    <property type="entry name" value="Peptidase_M48"/>
</dbReference>
<dbReference type="Proteomes" id="UP000505210">
    <property type="component" value="Chromosome"/>
</dbReference>
<evidence type="ECO:0000256" key="1">
    <source>
        <dbReference type="ARBA" id="ARBA00022670"/>
    </source>
</evidence>
<comment type="cofactor">
    <cofactor evidence="6">
        <name>Zn(2+)</name>
        <dbReference type="ChEBI" id="CHEBI:29105"/>
    </cofactor>
    <text evidence="6">Binds 1 zinc ion per subunit.</text>
</comment>
<keyword evidence="1 6" id="KW-0645">Protease</keyword>
<keyword evidence="3 6" id="KW-0378">Hydrolase</keyword>
<feature type="domain" description="Peptidase M48" evidence="7">
    <location>
        <begin position="92"/>
        <end position="261"/>
    </location>
</feature>
<dbReference type="RefSeq" id="WP_172358021.1">
    <property type="nucleotide sequence ID" value="NZ_CP053661.1"/>
</dbReference>
<keyword evidence="5 6" id="KW-0482">Metalloprotease</keyword>
<dbReference type="EMBL" id="CP053661">
    <property type="protein sequence ID" value="QKD83947.1"/>
    <property type="molecule type" value="Genomic_DNA"/>
</dbReference>
<evidence type="ECO:0000256" key="6">
    <source>
        <dbReference type="RuleBase" id="RU003983"/>
    </source>
</evidence>
<evidence type="ECO:0000256" key="5">
    <source>
        <dbReference type="ARBA" id="ARBA00023049"/>
    </source>
</evidence>
<dbReference type="GO" id="GO:0004222">
    <property type="term" value="F:metalloendopeptidase activity"/>
    <property type="evidence" value="ECO:0007669"/>
    <property type="project" value="InterPro"/>
</dbReference>
<dbReference type="GO" id="GO:0051603">
    <property type="term" value="P:proteolysis involved in protein catabolic process"/>
    <property type="evidence" value="ECO:0007669"/>
    <property type="project" value="TreeGrafter"/>
</dbReference>
<dbReference type="CDD" id="cd07333">
    <property type="entry name" value="M48C_bepA_like"/>
    <property type="match status" value="1"/>
</dbReference>
<dbReference type="AlphaFoldDB" id="A0A6M8BGF0"/>
<evidence type="ECO:0000259" key="7">
    <source>
        <dbReference type="Pfam" id="PF01435"/>
    </source>
</evidence>
<reference evidence="8 9" key="1">
    <citation type="submission" date="2020-05" db="EMBL/GenBank/DDBJ databases">
        <title>Complete genome sequence of of a novel Thermoleptolyngbya strain isolated from hot springs of Ganzi, Sichuan China.</title>
        <authorList>
            <person name="Tang J."/>
            <person name="Daroch M."/>
            <person name="Li L."/>
            <person name="Waleron K."/>
            <person name="Waleron M."/>
            <person name="Waleron M."/>
        </authorList>
    </citation>
    <scope>NUCLEOTIDE SEQUENCE [LARGE SCALE GENOMIC DNA]</scope>
    <source>
        <strain evidence="8 9">PKUAC-SCTA183</strain>
    </source>
</reference>
<protein>
    <submittedName>
        <fullName evidence="8">M48 family metalloprotease</fullName>
    </submittedName>
</protein>
<accession>A0A6M8BGF0</accession>
<dbReference type="PANTHER" id="PTHR22726:SF1">
    <property type="entry name" value="METALLOENDOPEPTIDASE OMA1, MITOCHONDRIAL"/>
    <property type="match status" value="1"/>
</dbReference>
<dbReference type="InterPro" id="IPR051156">
    <property type="entry name" value="Mito/Outer_Membr_Metalloprot"/>
</dbReference>
<dbReference type="Pfam" id="PF01435">
    <property type="entry name" value="Peptidase_M48"/>
    <property type="match status" value="1"/>
</dbReference>
<proteinExistence type="inferred from homology"/>
<comment type="similarity">
    <text evidence="6">Belongs to the peptidase M48 family.</text>
</comment>
<dbReference type="Gene3D" id="3.30.2010.10">
    <property type="entry name" value="Metalloproteases ('zincins'), catalytic domain"/>
    <property type="match status" value="1"/>
</dbReference>
<name>A0A6M8BGF0_9CYAN</name>
<gene>
    <name evidence="8" type="ORF">HPC62_18665</name>
</gene>
<dbReference type="PANTHER" id="PTHR22726">
    <property type="entry name" value="METALLOENDOPEPTIDASE OMA1"/>
    <property type="match status" value="1"/>
</dbReference>
<keyword evidence="2" id="KW-0479">Metal-binding</keyword>
<evidence type="ECO:0000313" key="8">
    <source>
        <dbReference type="EMBL" id="QKD83947.1"/>
    </source>
</evidence>
<evidence type="ECO:0000256" key="2">
    <source>
        <dbReference type="ARBA" id="ARBA00022723"/>
    </source>
</evidence>
<keyword evidence="9" id="KW-1185">Reference proteome</keyword>
<evidence type="ECO:0000256" key="3">
    <source>
        <dbReference type="ARBA" id="ARBA00022801"/>
    </source>
</evidence>
<dbReference type="GO" id="GO:0016020">
    <property type="term" value="C:membrane"/>
    <property type="evidence" value="ECO:0007669"/>
    <property type="project" value="TreeGrafter"/>
</dbReference>
<dbReference type="KEGG" id="theu:HPC62_18665"/>
<sequence>MIDFLLHQFGNLRRRWLYGLMAGVMATGLIVLSPSPSHSQTVPRWLELLIRGAQIVQISNMSERQELELGRQINQQLLTRQFRLYQNSTVSEYVNRVGQGLVPHSDRPQIPYTFQVVESNQINAFATMGGYVYVTTALLQAMDNEAELAGVLGHEIGHIASRHSVEQLRDRAIAAGAARAAGLDRNTAVALGVELAINRPNSRRDEYEADERGLSNIIRAGYAPIGLVSFMEKLQQRGGSVPTFLSTHPNSGERAARLRQMVDATILSQGRGLDTADYRNQIRSLVR</sequence>
<organism evidence="8 9">
    <name type="scientific">Thermoleptolyngbya sichuanensis A183</name>
    <dbReference type="NCBI Taxonomy" id="2737172"/>
    <lineage>
        <taxon>Bacteria</taxon>
        <taxon>Bacillati</taxon>
        <taxon>Cyanobacteriota</taxon>
        <taxon>Cyanophyceae</taxon>
        <taxon>Oculatellales</taxon>
        <taxon>Oculatellaceae</taxon>
        <taxon>Thermoleptolyngbya</taxon>
        <taxon>Thermoleptolyngbya sichuanensis</taxon>
    </lineage>
</organism>
<evidence type="ECO:0000313" key="9">
    <source>
        <dbReference type="Proteomes" id="UP000505210"/>
    </source>
</evidence>
<dbReference type="GO" id="GO:0046872">
    <property type="term" value="F:metal ion binding"/>
    <property type="evidence" value="ECO:0007669"/>
    <property type="project" value="UniProtKB-KW"/>
</dbReference>